<dbReference type="AlphaFoldDB" id="A0A917FGA3"/>
<dbReference type="RefSeq" id="WP_189024745.1">
    <property type="nucleotide sequence ID" value="NZ_BMKR01000007.1"/>
</dbReference>
<proteinExistence type="predicted"/>
<keyword evidence="2" id="KW-1185">Reference proteome</keyword>
<dbReference type="EMBL" id="BMKR01000007">
    <property type="protein sequence ID" value="GGF76620.1"/>
    <property type="molecule type" value="Genomic_DNA"/>
</dbReference>
<reference evidence="1" key="1">
    <citation type="journal article" date="2014" name="Int. J. Syst. Evol. Microbiol.">
        <title>Complete genome sequence of Corynebacterium casei LMG S-19264T (=DSM 44701T), isolated from a smear-ripened cheese.</title>
        <authorList>
            <consortium name="US DOE Joint Genome Institute (JGI-PGF)"/>
            <person name="Walter F."/>
            <person name="Albersmeier A."/>
            <person name="Kalinowski J."/>
            <person name="Ruckert C."/>
        </authorList>
    </citation>
    <scope>NUCLEOTIDE SEQUENCE</scope>
    <source>
        <strain evidence="1">CGMCC 1.16134</strain>
    </source>
</reference>
<accession>A0A917FGA3</accession>
<dbReference type="Proteomes" id="UP000637643">
    <property type="component" value="Unassembled WGS sequence"/>
</dbReference>
<protein>
    <submittedName>
        <fullName evidence="1">Uncharacterized protein</fullName>
    </submittedName>
</protein>
<name>A0A917FGA3_9BACL</name>
<organism evidence="1 2">
    <name type="scientific">Paenibacillus albidus</name>
    <dbReference type="NCBI Taxonomy" id="2041023"/>
    <lineage>
        <taxon>Bacteria</taxon>
        <taxon>Bacillati</taxon>
        <taxon>Bacillota</taxon>
        <taxon>Bacilli</taxon>
        <taxon>Bacillales</taxon>
        <taxon>Paenibacillaceae</taxon>
        <taxon>Paenibacillus</taxon>
    </lineage>
</organism>
<evidence type="ECO:0000313" key="2">
    <source>
        <dbReference type="Proteomes" id="UP000637643"/>
    </source>
</evidence>
<reference evidence="1" key="2">
    <citation type="submission" date="2020-09" db="EMBL/GenBank/DDBJ databases">
        <authorList>
            <person name="Sun Q."/>
            <person name="Zhou Y."/>
        </authorList>
    </citation>
    <scope>NUCLEOTIDE SEQUENCE</scope>
    <source>
        <strain evidence="1">CGMCC 1.16134</strain>
    </source>
</reference>
<gene>
    <name evidence="1" type="ORF">GCM10010912_22170</name>
</gene>
<comment type="caution">
    <text evidence="1">The sequence shown here is derived from an EMBL/GenBank/DDBJ whole genome shotgun (WGS) entry which is preliminary data.</text>
</comment>
<sequence length="101" mass="11913">MNDFLVNTIGYDCKEASDRRELGDILMKLRNEKLKENKLSLTEFVKRFEVDPVGALSHLLVEKIKPIHVKRINEYIATPEQIYELHTEYPEMHLFGLLNRL</sequence>
<evidence type="ECO:0000313" key="1">
    <source>
        <dbReference type="EMBL" id="GGF76620.1"/>
    </source>
</evidence>